<dbReference type="InterPro" id="IPR024285">
    <property type="entry name" value="SICA_extracell_b"/>
</dbReference>
<evidence type="ECO:0000256" key="2">
    <source>
        <dbReference type="SAM" id="MobiDB-lite"/>
    </source>
</evidence>
<dbReference type="Pfam" id="PF12887">
    <property type="entry name" value="SICA_alpha"/>
    <property type="match status" value="1"/>
</dbReference>
<gene>
    <name evidence="6" type="ORF">PCOAH_00001630</name>
</gene>
<feature type="domain" description="Schizont-infected cell agglutination C-terminal" evidence="4">
    <location>
        <begin position="1363"/>
        <end position="1462"/>
    </location>
</feature>
<dbReference type="Pfam" id="PF12879">
    <property type="entry name" value="SICA_C"/>
    <property type="match status" value="1"/>
</dbReference>
<accession>A0A1B1DSY8</accession>
<evidence type="ECO:0000256" key="1">
    <source>
        <dbReference type="SAM" id="Coils"/>
    </source>
</evidence>
<evidence type="ECO:0000313" key="7">
    <source>
        <dbReference type="Proteomes" id="UP000092716"/>
    </source>
</evidence>
<proteinExistence type="predicted"/>
<feature type="compositionally biased region" description="Basic and acidic residues" evidence="2">
    <location>
        <begin position="459"/>
        <end position="470"/>
    </location>
</feature>
<feature type="compositionally biased region" description="Basic and acidic residues" evidence="2">
    <location>
        <begin position="1361"/>
        <end position="1370"/>
    </location>
</feature>
<feature type="compositionally biased region" description="Low complexity" evidence="2">
    <location>
        <begin position="1272"/>
        <end position="1284"/>
    </location>
</feature>
<feature type="compositionally biased region" description="Basic and acidic residues" evidence="2">
    <location>
        <begin position="1378"/>
        <end position="1389"/>
    </location>
</feature>
<feature type="compositionally biased region" description="Polar residues" evidence="2">
    <location>
        <begin position="1293"/>
        <end position="1307"/>
    </location>
</feature>
<dbReference type="Proteomes" id="UP000092716">
    <property type="component" value="Chromosome 1"/>
</dbReference>
<protein>
    <submittedName>
        <fullName evidence="6">SICA antigen</fullName>
    </submittedName>
</protein>
<keyword evidence="1" id="KW-0175">Coiled coil</keyword>
<reference evidence="7" key="1">
    <citation type="submission" date="2016-06" db="EMBL/GenBank/DDBJ databases">
        <title>First high quality genome sequence of Plasmodium coatneyi using continuous long reads from single molecule, real-time sequencing.</title>
        <authorList>
            <person name="Chien J.-T."/>
            <person name="Pakala S.B."/>
            <person name="Geraldo J.A."/>
            <person name="Lapp S.A."/>
            <person name="Barnwell J.W."/>
            <person name="Kissinger J.C."/>
            <person name="Galinski M.R."/>
            <person name="Humphrey J.C."/>
        </authorList>
    </citation>
    <scope>NUCLEOTIDE SEQUENCE [LARGE SCALE GENOMIC DNA]</scope>
    <source>
        <strain evidence="7">Hackeri</strain>
    </source>
</reference>
<name>A0A1B1DSY8_9APIC</name>
<dbReference type="RefSeq" id="XP_019912585.1">
    <property type="nucleotide sequence ID" value="XM_020056980.1"/>
</dbReference>
<feature type="domain" description="Schizont-infected cell agglutination extracellular beta" evidence="3">
    <location>
        <begin position="954"/>
        <end position="1121"/>
    </location>
</feature>
<dbReference type="InterPro" id="IPR024290">
    <property type="entry name" value="SICA_extracell_a"/>
</dbReference>
<organism evidence="6 7">
    <name type="scientific">Plasmodium coatneyi</name>
    <dbReference type="NCBI Taxonomy" id="208452"/>
    <lineage>
        <taxon>Eukaryota</taxon>
        <taxon>Sar</taxon>
        <taxon>Alveolata</taxon>
        <taxon>Apicomplexa</taxon>
        <taxon>Aconoidasida</taxon>
        <taxon>Haemosporida</taxon>
        <taxon>Plasmodiidae</taxon>
        <taxon>Plasmodium</taxon>
    </lineage>
</organism>
<evidence type="ECO:0000259" key="5">
    <source>
        <dbReference type="Pfam" id="PF12887"/>
    </source>
</evidence>
<keyword evidence="7" id="KW-1185">Reference proteome</keyword>
<feature type="region of interest" description="Disordered" evidence="2">
    <location>
        <begin position="1148"/>
        <end position="1401"/>
    </location>
</feature>
<feature type="compositionally biased region" description="Basic and acidic residues" evidence="2">
    <location>
        <begin position="1148"/>
        <end position="1174"/>
    </location>
</feature>
<evidence type="ECO:0000313" key="6">
    <source>
        <dbReference type="EMBL" id="ANQ05890.1"/>
    </source>
</evidence>
<feature type="compositionally biased region" description="Acidic residues" evidence="2">
    <location>
        <begin position="1224"/>
        <end position="1239"/>
    </location>
</feature>
<feature type="domain" description="Schizont-infected cell agglutination extracellular beta" evidence="3">
    <location>
        <begin position="756"/>
        <end position="917"/>
    </location>
</feature>
<feature type="domain" description="Schizont-infected cell agglutination extracellular beta" evidence="3">
    <location>
        <begin position="542"/>
        <end position="715"/>
    </location>
</feature>
<feature type="domain" description="Schizont-infected cell agglutination extracellular alpha" evidence="5">
    <location>
        <begin position="26"/>
        <end position="176"/>
    </location>
</feature>
<dbReference type="Pfam" id="PF12878">
    <property type="entry name" value="SICA_beta"/>
    <property type="match status" value="3"/>
</dbReference>
<sequence>MAEYFADIIRTWFLDGGKYEQGNYWDGIWRDLEGQFNELMKRLKTDTTEVAALCSGIDNSRTIWTNVRKEMCKTLIRIKFFMNGIKGKGKEVDGKAEIEDLGEVESYFRCIVGSMTMVKLYEGHCKLDEIAKWIMEPARVSLEARQLIGAHEKCKDLPFSGMKIGANFIGNKVNEWLEKKKSDTQMYGTIMGNTGCPTGTGGNAEVAAGRQKGSMEGMVQLLGRHNESELRDFEDDSSNLPSNKLEEVLQKVGERMKKKKNPLECIQQTSNGFENGEEFLIEDWFTAFSKNVSDADKVNYREWESLSSLCEDLEGELGDGMNKYKDFCEVLVRNTILVTEIEKQYKDNQTGCKNTVKDIPLCDLLKVWMWYMDWFCVPRKVIEHALQGVKVIRQDMDKDKNYAECSYDGVLNIPERKGNDMGGELYELFETNIMLNKIIALTNGKWCKSSTRQYSGGKVPERESLARHDSGAGGSTVVSSPELNKLKNEIEKIEKEVKKEQEAEVELLQNALQQAIAESSKQASSPLPNPSSSDVLCTDSDLCQRVKCVTPKWFKNRGRRENNPTDWGEDGGYWGDVKSLLGRLSEDINKTNGTAESLCKDIKDGNSTFVGANKEACKFIVKGLEHIYKIQKGKDKAKNEQWILDNLIFHRTASCVLLNAYVDQLEEKGETCIDGKTIEEAFKKGNEKKDDWCVDKSKGGIDCIECKREAKLNCQLNNEEIKNKVEPMLQANNDIKTTLSTIDILCKKNAKLASVSKKDNMEKDIKDRATDMFEYIFKNNADMETHCSGHSKTDSRIVTDPERKACRYITAGLQYIYGIQIDQSDLNGEGEQAEKMRKAEDNRIFKHTMACLLLNAYADELGKYVISPCEISEETIKQAFDKGNAKIGEWCKGKDPNGKGGDCVQCDRYGDYAKCKIEDKGKKEEVKPKLDEVFHNKDNKKKQLDEGISSTFKSLCDRTQCVITQWTRDERDKRKREGNSTTVWEKDIWDGMKGGIDALANATSNTGDNMDNYCTGTEQKNKEACVQIVRGLKHIYNTQREESGGPNAKGNNKIYHQTMKCALLNAYADMLLEKFKEKCPITEENIKQMFQKGNNQKDTWCMDNGKSGSCIECKREPSLNCKGGNNGNIWSTVKKNLEGNPKIQKTLEKICPEDKQPKAINPKEKNTEVARSEEPPAPAPTAPPGGPVTPPQPGSSGTADQGSAGGKAGAGTSSTVDCNNREADAEENIDACFPLDDDLPASSFTPSLPNEHHEARRGGIGPVGEPGSNMGTVTVTNVITSNISGLNPAVMDSSKNPSSSGPGTSHAATPDGGGGDTHTNPGSCGTGSTGTWNPGSSGTGSTGTWNPGSSGSGSLGTREPSPAEEHLLDHVDDEDDGPHEYTLVKERKQPRSVTTGRTKRSTKHADLRGVVRRTIIDIHLEVLDECQREYLHSTKEDFLKIIVEEFMDSEFIKQENVPKEQVQSSDSGLGF</sequence>
<evidence type="ECO:0000259" key="4">
    <source>
        <dbReference type="Pfam" id="PF12879"/>
    </source>
</evidence>
<dbReference type="EMBL" id="CP016239">
    <property type="protein sequence ID" value="ANQ05890.1"/>
    <property type="molecule type" value="Genomic_DNA"/>
</dbReference>
<feature type="region of interest" description="Disordered" evidence="2">
    <location>
        <begin position="453"/>
        <end position="480"/>
    </location>
</feature>
<dbReference type="GeneID" id="30906882"/>
<dbReference type="VEuPathDB" id="PlasmoDB:PCOAH_00001630"/>
<feature type="coiled-coil region" evidence="1">
    <location>
        <begin position="483"/>
        <end position="518"/>
    </location>
</feature>
<evidence type="ECO:0000259" key="3">
    <source>
        <dbReference type="Pfam" id="PF12878"/>
    </source>
</evidence>
<feature type="compositionally biased region" description="Pro residues" evidence="2">
    <location>
        <begin position="1175"/>
        <end position="1193"/>
    </location>
</feature>
<dbReference type="InterPro" id="IPR024288">
    <property type="entry name" value="SICA_C"/>
</dbReference>
<dbReference type="KEGG" id="pcot:PCOAH_00001630"/>